<feature type="domain" description="Ubiquitin-like" evidence="3">
    <location>
        <begin position="1"/>
        <end position="62"/>
    </location>
</feature>
<dbReference type="PANTHER" id="PTHR10621:SF0">
    <property type="entry name" value="UV EXCISION REPAIR PROTEIN RAD23"/>
    <property type="match status" value="1"/>
</dbReference>
<dbReference type="OrthoDB" id="419317at2759"/>
<dbReference type="CDD" id="cd01805">
    <property type="entry name" value="Ubl_Rad23"/>
    <property type="match status" value="1"/>
</dbReference>
<dbReference type="InParanoid" id="A0A165G9B4"/>
<name>A0A165G9B4_9BASI</name>
<dbReference type="PROSITE" id="PS50030">
    <property type="entry name" value="UBA"/>
    <property type="match status" value="1"/>
</dbReference>
<dbReference type="Pfam" id="PF00240">
    <property type="entry name" value="ubiquitin"/>
    <property type="match status" value="1"/>
</dbReference>
<feature type="non-terminal residue" evidence="4">
    <location>
        <position position="154"/>
    </location>
</feature>
<dbReference type="GO" id="GO:0031593">
    <property type="term" value="F:polyubiquitin modification-dependent protein binding"/>
    <property type="evidence" value="ECO:0007669"/>
    <property type="project" value="TreeGrafter"/>
</dbReference>
<dbReference type="InterPro" id="IPR000626">
    <property type="entry name" value="Ubiquitin-like_dom"/>
</dbReference>
<protein>
    <submittedName>
        <fullName evidence="4">Ubiquitin-domain-containing protein</fullName>
    </submittedName>
</protein>
<reference evidence="4 5" key="1">
    <citation type="journal article" date="2016" name="Mol. Biol. Evol.">
        <title>Comparative Genomics of Early-Diverging Mushroom-Forming Fungi Provides Insights into the Origins of Lignocellulose Decay Capabilities.</title>
        <authorList>
            <person name="Nagy L.G."/>
            <person name="Riley R."/>
            <person name="Tritt A."/>
            <person name="Adam C."/>
            <person name="Daum C."/>
            <person name="Floudas D."/>
            <person name="Sun H."/>
            <person name="Yadav J.S."/>
            <person name="Pangilinan J."/>
            <person name="Larsson K.H."/>
            <person name="Matsuura K."/>
            <person name="Barry K."/>
            <person name="Labutti K."/>
            <person name="Kuo R."/>
            <person name="Ohm R.A."/>
            <person name="Bhattacharya S.S."/>
            <person name="Shirouzu T."/>
            <person name="Yoshinaga Y."/>
            <person name="Martin F.M."/>
            <person name="Grigoriev I.V."/>
            <person name="Hibbett D.S."/>
        </authorList>
    </citation>
    <scope>NUCLEOTIDE SEQUENCE [LARGE SCALE GENOMIC DNA]</scope>
    <source>
        <strain evidence="4 5">HHB12733</strain>
    </source>
</reference>
<accession>A0A165G9B4</accession>
<dbReference type="SMART" id="SM00213">
    <property type="entry name" value="UBQ"/>
    <property type="match status" value="1"/>
</dbReference>
<evidence type="ECO:0000259" key="3">
    <source>
        <dbReference type="PROSITE" id="PS50053"/>
    </source>
</evidence>
<dbReference type="STRING" id="1353952.A0A165G9B4"/>
<gene>
    <name evidence="4" type="ORF">CALCODRAFT_411129</name>
</gene>
<dbReference type="SMART" id="SM00165">
    <property type="entry name" value="UBA"/>
    <property type="match status" value="1"/>
</dbReference>
<evidence type="ECO:0000313" key="5">
    <source>
        <dbReference type="Proteomes" id="UP000076842"/>
    </source>
</evidence>
<evidence type="ECO:0000256" key="1">
    <source>
        <dbReference type="SAM" id="MobiDB-lite"/>
    </source>
</evidence>
<dbReference type="SUPFAM" id="SSF54236">
    <property type="entry name" value="Ubiquitin-like"/>
    <property type="match status" value="1"/>
</dbReference>
<dbReference type="GO" id="GO:0005829">
    <property type="term" value="C:cytosol"/>
    <property type="evidence" value="ECO:0007669"/>
    <property type="project" value="TreeGrafter"/>
</dbReference>
<dbReference type="GO" id="GO:0005654">
    <property type="term" value="C:nucleoplasm"/>
    <property type="evidence" value="ECO:0007669"/>
    <property type="project" value="TreeGrafter"/>
</dbReference>
<keyword evidence="5" id="KW-1185">Reference proteome</keyword>
<evidence type="ECO:0000313" key="4">
    <source>
        <dbReference type="EMBL" id="KZT57769.1"/>
    </source>
</evidence>
<dbReference type="InterPro" id="IPR029071">
    <property type="entry name" value="Ubiquitin-like_domsf"/>
</dbReference>
<dbReference type="FunFam" id="3.10.20.90:FF:000254">
    <property type="entry name" value="UV excision repair protein Rad23"/>
    <property type="match status" value="1"/>
</dbReference>
<organism evidence="4 5">
    <name type="scientific">Calocera cornea HHB12733</name>
    <dbReference type="NCBI Taxonomy" id="1353952"/>
    <lineage>
        <taxon>Eukaryota</taxon>
        <taxon>Fungi</taxon>
        <taxon>Dikarya</taxon>
        <taxon>Basidiomycota</taxon>
        <taxon>Agaricomycotina</taxon>
        <taxon>Dacrymycetes</taxon>
        <taxon>Dacrymycetales</taxon>
        <taxon>Dacrymycetaceae</taxon>
        <taxon>Calocera</taxon>
    </lineage>
</organism>
<dbReference type="GO" id="GO:0070628">
    <property type="term" value="F:proteasome binding"/>
    <property type="evidence" value="ECO:0007669"/>
    <property type="project" value="TreeGrafter"/>
</dbReference>
<dbReference type="InterPro" id="IPR009060">
    <property type="entry name" value="UBA-like_sf"/>
</dbReference>
<dbReference type="SUPFAM" id="SSF46934">
    <property type="entry name" value="UBA-like"/>
    <property type="match status" value="1"/>
</dbReference>
<dbReference type="InterPro" id="IPR015940">
    <property type="entry name" value="UBA"/>
</dbReference>
<dbReference type="Gene3D" id="3.10.20.90">
    <property type="entry name" value="Phosphatidylinositol 3-kinase Catalytic Subunit, Chain A, domain 1"/>
    <property type="match status" value="1"/>
</dbReference>
<evidence type="ECO:0000259" key="2">
    <source>
        <dbReference type="PROSITE" id="PS50030"/>
    </source>
</evidence>
<proteinExistence type="predicted"/>
<dbReference type="AlphaFoldDB" id="A0A165G9B4"/>
<feature type="non-terminal residue" evidence="4">
    <location>
        <position position="1"/>
    </location>
</feature>
<sequence length="154" mass="16067">IAAQPDDTVLDLKRKIAQEQEFPVENQKIIYSGKILSDTQTVGACKIKEKDFLVVMVSKPVAPISAAAGPSEPTPAPVSAPPAEPAAPVSAAPTAAEPAAAASAWGDQSSFVTGAALQGAVQNMMEMGFERAQVMRALKAAFNNPDRAVEYLMS</sequence>
<dbReference type="CDD" id="cd14280">
    <property type="entry name" value="UBA1_Rad23_like"/>
    <property type="match status" value="1"/>
</dbReference>
<dbReference type="FunFam" id="1.10.8.10:FF:000003">
    <property type="entry name" value="UV excision repair protein RAD23 homolog"/>
    <property type="match status" value="1"/>
</dbReference>
<dbReference type="Proteomes" id="UP000076842">
    <property type="component" value="Unassembled WGS sequence"/>
</dbReference>
<dbReference type="Gene3D" id="1.10.8.10">
    <property type="entry name" value="DNA helicase RuvA subunit, C-terminal domain"/>
    <property type="match status" value="1"/>
</dbReference>
<feature type="compositionally biased region" description="Pro residues" evidence="1">
    <location>
        <begin position="72"/>
        <end position="85"/>
    </location>
</feature>
<dbReference type="GO" id="GO:0043161">
    <property type="term" value="P:proteasome-mediated ubiquitin-dependent protein catabolic process"/>
    <property type="evidence" value="ECO:0007669"/>
    <property type="project" value="TreeGrafter"/>
</dbReference>
<dbReference type="Pfam" id="PF00627">
    <property type="entry name" value="UBA"/>
    <property type="match status" value="1"/>
</dbReference>
<dbReference type="PANTHER" id="PTHR10621">
    <property type="entry name" value="UV EXCISION REPAIR PROTEIN RAD23"/>
    <property type="match status" value="1"/>
</dbReference>
<feature type="region of interest" description="Disordered" evidence="1">
    <location>
        <begin position="65"/>
        <end position="103"/>
    </location>
</feature>
<dbReference type="EMBL" id="KV423959">
    <property type="protein sequence ID" value="KZT57769.1"/>
    <property type="molecule type" value="Genomic_DNA"/>
</dbReference>
<feature type="compositionally biased region" description="Low complexity" evidence="1">
    <location>
        <begin position="86"/>
        <end position="103"/>
    </location>
</feature>
<dbReference type="GO" id="GO:0043130">
    <property type="term" value="F:ubiquitin binding"/>
    <property type="evidence" value="ECO:0007669"/>
    <property type="project" value="TreeGrafter"/>
</dbReference>
<feature type="domain" description="UBA" evidence="2">
    <location>
        <begin position="115"/>
        <end position="154"/>
    </location>
</feature>
<dbReference type="PROSITE" id="PS50053">
    <property type="entry name" value="UBIQUITIN_2"/>
    <property type="match status" value="1"/>
</dbReference>